<dbReference type="EMBL" id="LWCA01003410">
    <property type="protein sequence ID" value="OAF63513.1"/>
    <property type="molecule type" value="Genomic_DNA"/>
</dbReference>
<proteinExistence type="predicted"/>
<dbReference type="AlphaFoldDB" id="A0A177AQ58"/>
<evidence type="ECO:0000313" key="1">
    <source>
        <dbReference type="EMBL" id="OAF63513.1"/>
    </source>
</evidence>
<gene>
    <name evidence="1" type="ORF">A3Q56_08778</name>
</gene>
<reference evidence="1 2" key="1">
    <citation type="submission" date="2016-04" db="EMBL/GenBank/DDBJ databases">
        <title>The genome of Intoshia linei affirms orthonectids as highly simplified spiralians.</title>
        <authorList>
            <person name="Mikhailov K.V."/>
            <person name="Slusarev G.S."/>
            <person name="Nikitin M.A."/>
            <person name="Logacheva M.D."/>
            <person name="Penin A."/>
            <person name="Aleoshin V."/>
            <person name="Panchin Y.V."/>
        </authorList>
    </citation>
    <scope>NUCLEOTIDE SEQUENCE [LARGE SCALE GENOMIC DNA]</scope>
    <source>
        <strain evidence="1">Intl2013</strain>
        <tissue evidence="1">Whole animal</tissue>
    </source>
</reference>
<name>A0A177AQ58_9BILA</name>
<comment type="caution">
    <text evidence="1">The sequence shown here is derived from an EMBL/GenBank/DDBJ whole genome shotgun (WGS) entry which is preliminary data.</text>
</comment>
<organism evidence="1 2">
    <name type="scientific">Intoshia linei</name>
    <dbReference type="NCBI Taxonomy" id="1819745"/>
    <lineage>
        <taxon>Eukaryota</taxon>
        <taxon>Metazoa</taxon>
        <taxon>Spiralia</taxon>
        <taxon>Lophotrochozoa</taxon>
        <taxon>Mesozoa</taxon>
        <taxon>Orthonectida</taxon>
        <taxon>Rhopaluridae</taxon>
        <taxon>Intoshia</taxon>
    </lineage>
</organism>
<evidence type="ECO:0000313" key="2">
    <source>
        <dbReference type="Proteomes" id="UP000078046"/>
    </source>
</evidence>
<keyword evidence="2" id="KW-1185">Reference proteome</keyword>
<dbReference type="Proteomes" id="UP000078046">
    <property type="component" value="Unassembled WGS sequence"/>
</dbReference>
<sequence>MKAQNFTVKDGELFFLKGESKLKVFSDNEVNAKKECIKNIHIDGHCGVIKVRL</sequence>
<protein>
    <submittedName>
        <fullName evidence="1">Uncharacterized protein</fullName>
    </submittedName>
</protein>
<accession>A0A177AQ58</accession>